<evidence type="ECO:0000313" key="4">
    <source>
        <dbReference type="Proteomes" id="UP000296733"/>
    </source>
</evidence>
<dbReference type="EMBL" id="FNVN01000001">
    <property type="protein sequence ID" value="SEG05637.1"/>
    <property type="molecule type" value="Genomic_DNA"/>
</dbReference>
<protein>
    <submittedName>
        <fullName evidence="2">SipW-cognate class signal peptide</fullName>
    </submittedName>
</protein>
<dbReference type="PROSITE" id="PS51318">
    <property type="entry name" value="TAT"/>
    <property type="match status" value="1"/>
</dbReference>
<dbReference type="AlphaFoldDB" id="A0A1H5X2V1"/>
<dbReference type="InterPro" id="IPR006311">
    <property type="entry name" value="TAT_signal"/>
</dbReference>
<reference evidence="2 3" key="1">
    <citation type="submission" date="2016-10" db="EMBL/GenBank/DDBJ databases">
        <authorList>
            <person name="de Groot N.N."/>
        </authorList>
    </citation>
    <scope>NUCLEOTIDE SEQUENCE [LARGE SCALE GENOMIC DNA]</scope>
    <source>
        <strain evidence="2 3">CGMCC 1.10331</strain>
    </source>
</reference>
<dbReference type="OrthoDB" id="137379at2157"/>
<dbReference type="NCBIfam" id="TIGR04088">
    <property type="entry name" value="cognate_SipW"/>
    <property type="match status" value="1"/>
</dbReference>
<evidence type="ECO:0000313" key="2">
    <source>
        <dbReference type="EMBL" id="SEG05637.1"/>
    </source>
</evidence>
<accession>A0A1H5X2V1</accession>
<dbReference type="Proteomes" id="UP000236740">
    <property type="component" value="Unassembled WGS sequence"/>
</dbReference>
<dbReference type="Proteomes" id="UP000296733">
    <property type="component" value="Chromosome"/>
</dbReference>
<evidence type="ECO:0000313" key="3">
    <source>
        <dbReference type="Proteomes" id="UP000236740"/>
    </source>
</evidence>
<name>A0A1H5X2V1_9EURY</name>
<dbReference type="InterPro" id="IPR049671">
    <property type="entry name" value="Choice_anch_W"/>
</dbReference>
<gene>
    <name evidence="1" type="ORF">DV707_00480</name>
    <name evidence="2" type="ORF">SAMN04488133_1467</name>
</gene>
<keyword evidence="3" id="KW-1185">Reference proteome</keyword>
<organism evidence="2 3">
    <name type="scientific">Halobellus limi</name>
    <dbReference type="NCBI Taxonomy" id="699433"/>
    <lineage>
        <taxon>Archaea</taxon>
        <taxon>Methanobacteriati</taxon>
        <taxon>Methanobacteriota</taxon>
        <taxon>Stenosarchaea group</taxon>
        <taxon>Halobacteria</taxon>
        <taxon>Halobacteriales</taxon>
        <taxon>Haloferacaceae</taxon>
        <taxon>Halobellus</taxon>
    </lineage>
</organism>
<dbReference type="NCBIfam" id="NF041928">
    <property type="entry name" value="choice_anch_W"/>
    <property type="match status" value="1"/>
</dbReference>
<dbReference type="GeneID" id="39856517"/>
<sequence length="445" mass="46501">MTQDNQPQLYSLSRRKMLAGLGAVGLASAGAGLGTSAYFSDEESFENNTLTAGTLDLRVRYEASYDGDGAVENLADEAMGTQDGDPAGMFYDLDDVKPGDSGHVEFCFDIVDNPAYVWACGDLSQDENGMNEPEMAVDDTPDLGELGDSIDARLVYCDEDDGELVEGEEIVSGSLVDVIAAISSGAALDGDGVAGLSPGEQSPYDDVVVGDDEEYITGACVCLFWEIPYEVGNEIQSDSLTMSFEFHALQARHNDGTTNPCAPSIVTRTGEGFAKQQEFATEQETSFARGRYGNNGPSGSWEVAVGPDVGSADTANYVWTPGDTVPFSYAYDGSGNASFTLDGVNVGSAIPAPSGKLAITTKADEATVSVANLQLDLDGVPVTLSGPDAISASNDGPDREVTYLVFDTDGADVANAFAISGDVTVDVQGDYPGSEEGVAFDISVE</sequence>
<dbReference type="KEGG" id="hlm:DV707_00480"/>
<proteinExistence type="predicted"/>
<dbReference type="InterPro" id="IPR023833">
    <property type="entry name" value="Signal_pept_SipW-depend-type"/>
</dbReference>
<evidence type="ECO:0000313" key="1">
    <source>
        <dbReference type="EMBL" id="QCC46278.1"/>
    </source>
</evidence>
<reference evidence="1 4" key="2">
    <citation type="journal article" date="2019" name="Nat. Commun.">
        <title>A new type of DNA phosphorothioation-based antiviral system in archaea.</title>
        <authorList>
            <person name="Xiong L."/>
            <person name="Liu S."/>
            <person name="Chen S."/>
            <person name="Xiao Y."/>
            <person name="Zhu B."/>
            <person name="Gao Y."/>
            <person name="Zhang Y."/>
            <person name="Chen B."/>
            <person name="Luo J."/>
            <person name="Deng Z."/>
            <person name="Chen X."/>
            <person name="Wang L."/>
            <person name="Chen S."/>
        </authorList>
    </citation>
    <scope>NUCLEOTIDE SEQUENCE [LARGE SCALE GENOMIC DNA]</scope>
    <source>
        <strain evidence="1 4">CGMCC 1.10331</strain>
    </source>
</reference>
<dbReference type="RefSeq" id="WP_103991124.1">
    <property type="nucleotide sequence ID" value="NZ_CP031311.1"/>
</dbReference>
<dbReference type="EMBL" id="CP031311">
    <property type="protein sequence ID" value="QCC46278.1"/>
    <property type="molecule type" value="Genomic_DNA"/>
</dbReference>